<dbReference type="Pfam" id="PF02635">
    <property type="entry name" value="DsrE"/>
    <property type="match status" value="1"/>
</dbReference>
<name>I3XZU6_SULBS</name>
<dbReference type="InterPro" id="IPR003787">
    <property type="entry name" value="Sulphur_relay_DsrE/F-like"/>
</dbReference>
<dbReference type="InterPro" id="IPR036868">
    <property type="entry name" value="TusA-like_sf"/>
</dbReference>
<protein>
    <submittedName>
        <fullName evidence="3">Selenium metabolism protein YedF</fullName>
    </submittedName>
</protein>
<dbReference type="EMBL" id="CP003333">
    <property type="protein sequence ID" value="AFL69470.1"/>
    <property type="molecule type" value="Genomic_DNA"/>
</dbReference>
<dbReference type="RefSeq" id="WP_014770335.1">
    <property type="nucleotide sequence ID" value="NC_018002.1"/>
</dbReference>
<keyword evidence="4" id="KW-1185">Reference proteome</keyword>
<dbReference type="HOGENOM" id="CLU_097491_0_0_7"/>
<dbReference type="Pfam" id="PF01206">
    <property type="entry name" value="TusA"/>
    <property type="match status" value="1"/>
</dbReference>
<sequence>MKIDCSGLACPEPVLQTKKALEALPNDSILEVVVDNLASKENVVRFAQNGGFEARVEAMADGKTLVSIIKGFTCKVLSEEKSEQFLDKTLFLKSNTVGEGELGAKLIVGFLKSALELPKIPKRIICVNTAVYLTTADENSPIIEVLQALEAKGVEIYSCGVCLEFYGVSEKLKVGKIGNAYGTIEMLFGGEGTISL</sequence>
<reference evidence="3 4" key="1">
    <citation type="submission" date="2012-06" db="EMBL/GenBank/DDBJ databases">
        <title>Complete sequence of Sulfurospirillum barnesii SES-3.</title>
        <authorList>
            <consortium name="US DOE Joint Genome Institute"/>
            <person name="Lucas S."/>
            <person name="Han J."/>
            <person name="Lapidus A."/>
            <person name="Cheng J.-F."/>
            <person name="Goodwin L."/>
            <person name="Pitluck S."/>
            <person name="Peters L."/>
            <person name="Ovchinnikova G."/>
            <person name="Lu M."/>
            <person name="Detter J.C."/>
            <person name="Han C."/>
            <person name="Tapia R."/>
            <person name="Land M."/>
            <person name="Hauser L."/>
            <person name="Kyrpides N."/>
            <person name="Ivanova N."/>
            <person name="Pagani I."/>
            <person name="Stolz J."/>
            <person name="Arkin A."/>
            <person name="Dehal P."/>
            <person name="Oremland R."/>
            <person name="Saltikov C."/>
            <person name="Basu P."/>
            <person name="Hollibaugh J."/>
            <person name="Newman D."/>
            <person name="Stolyar S."/>
            <person name="Hazen T."/>
            <person name="Woyke T."/>
        </authorList>
    </citation>
    <scope>NUCLEOTIDE SEQUENCE [LARGE SCALE GENOMIC DNA]</scope>
    <source>
        <strain evidence="4">ATCC 700032 / DSM 10660 / SES-3</strain>
    </source>
</reference>
<accession>I3XZU6</accession>
<dbReference type="InterPro" id="IPR001455">
    <property type="entry name" value="TusA-like"/>
</dbReference>
<dbReference type="Gene3D" id="3.30.110.40">
    <property type="entry name" value="TusA-like domain"/>
    <property type="match status" value="1"/>
</dbReference>
<dbReference type="PANTHER" id="PTHR33279:SF6">
    <property type="entry name" value="SULFUR CARRIER PROTEIN YEDF-RELATED"/>
    <property type="match status" value="1"/>
</dbReference>
<dbReference type="InterPro" id="IPR027396">
    <property type="entry name" value="DsrEFH-like"/>
</dbReference>
<evidence type="ECO:0000259" key="2">
    <source>
        <dbReference type="Pfam" id="PF01206"/>
    </source>
</evidence>
<feature type="domain" description="UPF0033" evidence="2">
    <location>
        <begin position="2"/>
        <end position="67"/>
    </location>
</feature>
<dbReference type="NCBIfam" id="TIGR03527">
    <property type="entry name" value="selenium_YedF"/>
    <property type="match status" value="1"/>
</dbReference>
<dbReference type="SUPFAM" id="SSF64307">
    <property type="entry name" value="SirA-like"/>
    <property type="match status" value="1"/>
</dbReference>
<organism evidence="3 4">
    <name type="scientific">Sulfurospirillum barnesii (strain ATCC 700032 / DSM 10660 / SES-3)</name>
    <dbReference type="NCBI Taxonomy" id="760154"/>
    <lineage>
        <taxon>Bacteria</taxon>
        <taxon>Pseudomonadati</taxon>
        <taxon>Campylobacterota</taxon>
        <taxon>Epsilonproteobacteria</taxon>
        <taxon>Campylobacterales</taxon>
        <taxon>Sulfurospirillaceae</taxon>
        <taxon>Sulfurospirillum</taxon>
    </lineage>
</organism>
<comment type="similarity">
    <text evidence="1">Belongs to the sulfur carrier protein TusA family.</text>
</comment>
<dbReference type="KEGG" id="sba:Sulba_2195"/>
<dbReference type="PATRIC" id="fig|760154.4.peg.2197"/>
<evidence type="ECO:0000313" key="4">
    <source>
        <dbReference type="Proteomes" id="UP000006176"/>
    </source>
</evidence>
<dbReference type="OrthoDB" id="9801500at2"/>
<dbReference type="InterPro" id="IPR019870">
    <property type="entry name" value="Se_metab_YedF"/>
</dbReference>
<dbReference type="AlphaFoldDB" id="I3XZU6"/>
<gene>
    <name evidence="3" type="ordered locus">Sulba_2195</name>
</gene>
<dbReference type="SUPFAM" id="SSF75169">
    <property type="entry name" value="DsrEFH-like"/>
    <property type="match status" value="1"/>
</dbReference>
<dbReference type="STRING" id="760154.Sulba_2195"/>
<evidence type="ECO:0000313" key="3">
    <source>
        <dbReference type="EMBL" id="AFL69470.1"/>
    </source>
</evidence>
<dbReference type="CDD" id="cd03421">
    <property type="entry name" value="SirA_like_N"/>
    <property type="match status" value="1"/>
</dbReference>
<proteinExistence type="inferred from homology"/>
<evidence type="ECO:0000256" key="1">
    <source>
        <dbReference type="ARBA" id="ARBA00008984"/>
    </source>
</evidence>
<dbReference type="eggNOG" id="COG0425">
    <property type="taxonomic scope" value="Bacteria"/>
</dbReference>
<dbReference type="Proteomes" id="UP000006176">
    <property type="component" value="Chromosome"/>
</dbReference>
<dbReference type="PANTHER" id="PTHR33279">
    <property type="entry name" value="SULFUR CARRIER PROTEIN YEDF-RELATED"/>
    <property type="match status" value="1"/>
</dbReference>